<reference evidence="2 3" key="1">
    <citation type="submission" date="2018-06" db="EMBL/GenBank/DDBJ databases">
        <authorList>
            <consortium name="Pathogen Informatics"/>
            <person name="Doyle S."/>
        </authorList>
    </citation>
    <scope>NUCLEOTIDE SEQUENCE [LARGE SCALE GENOMIC DNA]</scope>
    <source>
        <strain evidence="2 3">NCTC11413</strain>
    </source>
</reference>
<sequence>MKKKVSFKKREIFKRFKYWCKKSKLKTSSDMYRINHFCLKGRGHYWRFYEYKGYLIIDISESYKDFDRWSVGRLHQWRVPLEKLKNKEFWNEKEFVEFIKFYSKKDDGTTDCLDVEGLFKGLSKYLMNNYKIGEDYDLYKCLLIREK</sequence>
<protein>
    <submittedName>
        <fullName evidence="2">Uncharacterized protein</fullName>
    </submittedName>
</protein>
<dbReference type="EMBL" id="UGGZ01000001">
    <property type="protein sequence ID" value="STO37628.1"/>
    <property type="molecule type" value="Genomic_DNA"/>
</dbReference>
<dbReference type="RefSeq" id="WP_018345981.1">
    <property type="nucleotide sequence ID" value="NZ_UGGZ01000001.1"/>
</dbReference>
<dbReference type="EMBL" id="UGGZ01000002">
    <property type="protein sequence ID" value="STO61171.1"/>
    <property type="molecule type" value="Genomic_DNA"/>
</dbReference>
<dbReference type="GeneID" id="77264102"/>
<dbReference type="Proteomes" id="UP000254232">
    <property type="component" value="Unassembled WGS sequence"/>
</dbReference>
<evidence type="ECO:0000313" key="3">
    <source>
        <dbReference type="Proteomes" id="UP000254232"/>
    </source>
</evidence>
<gene>
    <name evidence="1" type="ORF">NCTC11413_00742</name>
    <name evidence="2" type="ORF">NCTC11413_02530</name>
</gene>
<evidence type="ECO:0000313" key="2">
    <source>
        <dbReference type="EMBL" id="STO61171.1"/>
    </source>
</evidence>
<dbReference type="AlphaFoldDB" id="A0A377HXP2"/>
<name>A0A377HXP2_9PAST</name>
<proteinExistence type="predicted"/>
<evidence type="ECO:0000313" key="1">
    <source>
        <dbReference type="EMBL" id="STO37628.1"/>
    </source>
</evidence>
<accession>A0A377HXP2</accession>
<organism evidence="2 3">
    <name type="scientific">Gallibacterium anatis</name>
    <dbReference type="NCBI Taxonomy" id="750"/>
    <lineage>
        <taxon>Bacteria</taxon>
        <taxon>Pseudomonadati</taxon>
        <taxon>Pseudomonadota</taxon>
        <taxon>Gammaproteobacteria</taxon>
        <taxon>Pasteurellales</taxon>
        <taxon>Pasteurellaceae</taxon>
        <taxon>Gallibacterium</taxon>
    </lineage>
</organism>